<feature type="region of interest" description="Disordered" evidence="1">
    <location>
        <begin position="98"/>
        <end position="125"/>
    </location>
</feature>
<reference evidence="3 4" key="1">
    <citation type="submission" date="2023-05" db="EMBL/GenBank/DDBJ databases">
        <title>Xanthomonas rydalmerenesis sp. nov., a novel Xanthomonas species isolated from Fragaria x ananassa.</title>
        <authorList>
            <person name="McKnight D.J.E."/>
            <person name="Wong-Bajracharya J."/>
            <person name="Okoh E.B."/>
            <person name="Snijders F."/>
            <person name="Lidbetter F."/>
            <person name="Webster J."/>
            <person name="Djordjevic S.P."/>
            <person name="Bogema D.R."/>
            <person name="Chapman T.A."/>
        </authorList>
    </citation>
    <scope>NUCLEOTIDE SEQUENCE [LARGE SCALE GENOMIC DNA]</scope>
    <source>
        <strain evidence="3 4">DAR34883</strain>
    </source>
</reference>
<dbReference type="InterPro" id="IPR037053">
    <property type="entry name" value="Phage_tail_collar_dom_sf"/>
</dbReference>
<evidence type="ECO:0000259" key="2">
    <source>
        <dbReference type="Pfam" id="PF07484"/>
    </source>
</evidence>
<dbReference type="Pfam" id="PF07484">
    <property type="entry name" value="Collar"/>
    <property type="match status" value="1"/>
</dbReference>
<evidence type="ECO:0000313" key="4">
    <source>
        <dbReference type="Proteomes" id="UP001302020"/>
    </source>
</evidence>
<dbReference type="Gene3D" id="3.90.1340.10">
    <property type="entry name" value="Phage tail collar domain"/>
    <property type="match status" value="1"/>
</dbReference>
<evidence type="ECO:0000313" key="3">
    <source>
        <dbReference type="EMBL" id="WOS41155.1"/>
    </source>
</evidence>
<dbReference type="SUPFAM" id="SSF88874">
    <property type="entry name" value="Receptor-binding domain of short tail fibre protein gp12"/>
    <property type="match status" value="1"/>
</dbReference>
<protein>
    <submittedName>
        <fullName evidence="3">Phage tail protein</fullName>
    </submittedName>
</protein>
<dbReference type="EMBL" id="CP126172">
    <property type="protein sequence ID" value="WOS41155.1"/>
    <property type="molecule type" value="Genomic_DNA"/>
</dbReference>
<gene>
    <name evidence="3" type="ORF">QN243_01330</name>
</gene>
<sequence length="198" mass="20903">MINNGFYFPGLPLPRGQVPIGVVLPYAGPLADTDALSSAARAEVRTRLAADGWLFCNGDALSCKDYALLYAVIGTAFGSDGNGHFNLPDLRGRFVRGVDGGSGRDPSLDKRQPAASGGNTGNQVGSVQADAYQGHEHDYSASSTSIEVEPGEVPVFGPVDTVQATTSQLADQAGDGAPRADKETRPVNLYLNYIIRYR</sequence>
<dbReference type="Proteomes" id="UP001302020">
    <property type="component" value="Chromosome"/>
</dbReference>
<organism evidence="3 4">
    <name type="scientific">Xanthomonas rydalmerensis</name>
    <dbReference type="NCBI Taxonomy" id="3046274"/>
    <lineage>
        <taxon>Bacteria</taxon>
        <taxon>Pseudomonadati</taxon>
        <taxon>Pseudomonadota</taxon>
        <taxon>Gammaproteobacteria</taxon>
        <taxon>Lysobacterales</taxon>
        <taxon>Lysobacteraceae</taxon>
        <taxon>Xanthomonas</taxon>
    </lineage>
</organism>
<dbReference type="InterPro" id="IPR011083">
    <property type="entry name" value="Phage_tail_collar_dom"/>
</dbReference>
<proteinExistence type="predicted"/>
<evidence type="ECO:0000256" key="1">
    <source>
        <dbReference type="SAM" id="MobiDB-lite"/>
    </source>
</evidence>
<keyword evidence="4" id="KW-1185">Reference proteome</keyword>
<feature type="domain" description="Phage tail collar" evidence="2">
    <location>
        <begin position="48"/>
        <end position="95"/>
    </location>
</feature>
<name>A0ABZ0JMX6_9XANT</name>
<dbReference type="RefSeq" id="WP_317844349.1">
    <property type="nucleotide sequence ID" value="NZ_CP126170.1"/>
</dbReference>
<accession>A0ABZ0JMX6</accession>